<name>A0A8B8CA71_CRAVI</name>
<dbReference type="AlphaFoldDB" id="A0A8B8CA71"/>
<keyword evidence="3" id="KW-0732">Signal</keyword>
<proteinExistence type="predicted"/>
<feature type="chain" id="PRO_5034527379" evidence="3">
    <location>
        <begin position="19"/>
        <end position="548"/>
    </location>
</feature>
<feature type="domain" description="EGF-like" evidence="4">
    <location>
        <begin position="295"/>
        <end position="330"/>
    </location>
</feature>
<evidence type="ECO:0000313" key="6">
    <source>
        <dbReference type="RefSeq" id="XP_022311641.1"/>
    </source>
</evidence>
<dbReference type="KEGG" id="cvn:111116883"/>
<keyword evidence="2" id="KW-0812">Transmembrane</keyword>
<accession>A0A8B8CA71</accession>
<protein>
    <submittedName>
        <fullName evidence="6">Uncharacterized protein LOC111116883 isoform X1</fullName>
    </submittedName>
</protein>
<dbReference type="Proteomes" id="UP000694844">
    <property type="component" value="Chromosome 10"/>
</dbReference>
<feature type="domain" description="EGF-like" evidence="4">
    <location>
        <begin position="375"/>
        <end position="406"/>
    </location>
</feature>
<keyword evidence="2" id="KW-1133">Transmembrane helix</keyword>
<feature type="transmembrane region" description="Helical" evidence="2">
    <location>
        <begin position="423"/>
        <end position="444"/>
    </location>
</feature>
<keyword evidence="5" id="KW-1185">Reference proteome</keyword>
<feature type="domain" description="EGF-like" evidence="4">
    <location>
        <begin position="189"/>
        <end position="223"/>
    </location>
</feature>
<sequence>MELIIDIIFLIGLVLTTAYDDLSQDKVATQSTTAAGPPNAPNTFVASNAVDRDITTCMRTKGIGSTIEYKSEWCKVDLGGVYNIYSINILFKNYNGYEMRQQGRFAGFSLYVSEDGLMDYSSRCYKDGPQLPNLNFTTTCITSGRYVTFYNERISGVNYPEKYQLENILTELCEVIIMGCQTAGVYGESCEKRCPTNCRDNTCHIQKGTCFGCSPGWNGSMCYTECTKGWYGLDCKLRCSGHCRDNAVCNHVTGNCNGGCAAGWKGTLCDKECEDGSYGFNCVHKCSGNCLHDFPCNKTNGHCDQGCKPGYSKPLCDKHCSTGFYGNSCKEPCSENCLNSLICNHIDGTCNGGCQAGFVGKQCNASCKDRYFGTNCSGVCPSHCRTCNPTDGTCGCYAGWTGSNCSIEIMGEYTSSVSTNISAALGGTMGACVILIIPVALILIRRKRLCMSDTTGSPYAEVEIRQIEDSTYQQLNVSGLGTGNTNQKQNISEFESIRTYEQLNVSAVKLDNTYQELNVSPLRSDNNYQQHNVPGFGFDNAYQNLEMQ</sequence>
<organism evidence="5 6">
    <name type="scientific">Crassostrea virginica</name>
    <name type="common">Eastern oyster</name>
    <dbReference type="NCBI Taxonomy" id="6565"/>
    <lineage>
        <taxon>Eukaryota</taxon>
        <taxon>Metazoa</taxon>
        <taxon>Spiralia</taxon>
        <taxon>Lophotrochozoa</taxon>
        <taxon>Mollusca</taxon>
        <taxon>Bivalvia</taxon>
        <taxon>Autobranchia</taxon>
        <taxon>Pteriomorphia</taxon>
        <taxon>Ostreida</taxon>
        <taxon>Ostreoidea</taxon>
        <taxon>Ostreidae</taxon>
        <taxon>Crassostrea</taxon>
    </lineage>
</organism>
<dbReference type="InterPro" id="IPR000742">
    <property type="entry name" value="EGF"/>
</dbReference>
<dbReference type="InterPro" id="IPR042635">
    <property type="entry name" value="MEGF10/SREC1/2-like"/>
</dbReference>
<feature type="signal peptide" evidence="3">
    <location>
        <begin position="1"/>
        <end position="18"/>
    </location>
</feature>
<dbReference type="InterPro" id="IPR008979">
    <property type="entry name" value="Galactose-bd-like_sf"/>
</dbReference>
<keyword evidence="1" id="KW-0245">EGF-like domain</keyword>
<reference evidence="6" key="1">
    <citation type="submission" date="2025-08" db="UniProtKB">
        <authorList>
            <consortium name="RefSeq"/>
        </authorList>
    </citation>
    <scope>IDENTIFICATION</scope>
    <source>
        <tissue evidence="6">Whole sample</tissue>
    </source>
</reference>
<feature type="domain" description="EGF-like" evidence="4">
    <location>
        <begin position="234"/>
        <end position="270"/>
    </location>
</feature>
<dbReference type="SUPFAM" id="SSF49785">
    <property type="entry name" value="Galactose-binding domain-like"/>
    <property type="match status" value="1"/>
</dbReference>
<dbReference type="Gene3D" id="2.170.300.10">
    <property type="entry name" value="Tie2 ligand-binding domain superfamily"/>
    <property type="match status" value="1"/>
</dbReference>
<evidence type="ECO:0000256" key="2">
    <source>
        <dbReference type="SAM" id="Phobius"/>
    </source>
</evidence>
<dbReference type="Pfam" id="PF22633">
    <property type="entry name" value="F5_F8_type_C_2"/>
    <property type="match status" value="1"/>
</dbReference>
<dbReference type="OrthoDB" id="10252017at2759"/>
<evidence type="ECO:0000256" key="1">
    <source>
        <dbReference type="ARBA" id="ARBA00022536"/>
    </source>
</evidence>
<evidence type="ECO:0000313" key="5">
    <source>
        <dbReference type="Proteomes" id="UP000694844"/>
    </source>
</evidence>
<dbReference type="SMART" id="SM00181">
    <property type="entry name" value="EGF"/>
    <property type="match status" value="5"/>
</dbReference>
<dbReference type="GeneID" id="111116883"/>
<dbReference type="PANTHER" id="PTHR24043">
    <property type="entry name" value="SCAVENGER RECEPTOR CLASS F"/>
    <property type="match status" value="1"/>
</dbReference>
<gene>
    <name evidence="6" type="primary">LOC111116883</name>
</gene>
<dbReference type="GO" id="GO:0005044">
    <property type="term" value="F:scavenger receptor activity"/>
    <property type="evidence" value="ECO:0007669"/>
    <property type="project" value="InterPro"/>
</dbReference>
<evidence type="ECO:0000256" key="3">
    <source>
        <dbReference type="SAM" id="SignalP"/>
    </source>
</evidence>
<evidence type="ECO:0000259" key="4">
    <source>
        <dbReference type="SMART" id="SM00181"/>
    </source>
</evidence>
<feature type="domain" description="EGF-like" evidence="4">
    <location>
        <begin position="332"/>
        <end position="364"/>
    </location>
</feature>
<dbReference type="PANTHER" id="PTHR24043:SF8">
    <property type="entry name" value="EGF-LIKE DOMAIN-CONTAINING PROTEIN"/>
    <property type="match status" value="1"/>
</dbReference>
<keyword evidence="2" id="KW-0472">Membrane</keyword>
<dbReference type="RefSeq" id="XP_022311641.1">
    <property type="nucleotide sequence ID" value="XM_022455933.1"/>
</dbReference>
<dbReference type="Gene3D" id="2.60.120.260">
    <property type="entry name" value="Galactose-binding domain-like"/>
    <property type="match status" value="1"/>
</dbReference>